<dbReference type="Proteomes" id="UP001470230">
    <property type="component" value="Unassembled WGS sequence"/>
</dbReference>
<protein>
    <recommendedName>
        <fullName evidence="3">Condensation domain-containing protein</fullName>
    </recommendedName>
</protein>
<reference evidence="1 2" key="1">
    <citation type="submission" date="2024-04" db="EMBL/GenBank/DDBJ databases">
        <title>Tritrichomonas musculus Genome.</title>
        <authorList>
            <person name="Alves-Ferreira E."/>
            <person name="Grigg M."/>
            <person name="Lorenzi H."/>
            <person name="Galac M."/>
        </authorList>
    </citation>
    <scope>NUCLEOTIDE SEQUENCE [LARGE SCALE GENOMIC DNA]</scope>
    <source>
        <strain evidence="1 2">EAF2021</strain>
    </source>
</reference>
<evidence type="ECO:0000313" key="2">
    <source>
        <dbReference type="Proteomes" id="UP001470230"/>
    </source>
</evidence>
<dbReference type="EMBL" id="JAPFFF010000010">
    <property type="protein sequence ID" value="KAK8880343.1"/>
    <property type="molecule type" value="Genomic_DNA"/>
</dbReference>
<name>A0ABR2JNN8_9EUKA</name>
<accession>A0ABR2JNN8</accession>
<organism evidence="1 2">
    <name type="scientific">Tritrichomonas musculus</name>
    <dbReference type="NCBI Taxonomy" id="1915356"/>
    <lineage>
        <taxon>Eukaryota</taxon>
        <taxon>Metamonada</taxon>
        <taxon>Parabasalia</taxon>
        <taxon>Tritrichomonadida</taxon>
        <taxon>Tritrichomonadidae</taxon>
        <taxon>Tritrichomonas</taxon>
    </lineage>
</organism>
<sequence length="442" mass="50107">MIGAKKRLSQFEREQIFDGNIVSLALKFDNKNTVRDIVEKLKAEVIGLHLRVEGEYLSQRPKNEIKVRELPSSSTFKSIRDMTAWATEKFLPNHNVELGTLASNDDTVIITLNHAICDGKFIAGIAHHVGDSQKNLDSYLPITFDEEFSNELKNRSQFPPKFYQNDSNNVLFSKFGKQKCNNELVHECIYDTSSFSIYDKKKKVCKNLTSAIVTGFTLSVASLNQEEAVFHVGGSMACNMRGILNDKKTHRVPNIINPSSDETFKEYPNGSQEPITLRHTNIFTVLPLTAPVTPYTKIDECYKRLATSLKKRFSTEKIDLFNFRNGLDNLGSLSVGDGIMTCFSHMGPIKVSKPATDLYLYNKIFDRAFTFAIPLLTYAIVDEKTDRNEFHTQLRYDGNGLTARQAELLNESLRHFLQNCATNCTIGEAFKEIKEFQKSYGK</sequence>
<evidence type="ECO:0000313" key="1">
    <source>
        <dbReference type="EMBL" id="KAK8880343.1"/>
    </source>
</evidence>
<gene>
    <name evidence="1" type="ORF">M9Y10_003009</name>
</gene>
<comment type="caution">
    <text evidence="1">The sequence shown here is derived from an EMBL/GenBank/DDBJ whole genome shotgun (WGS) entry which is preliminary data.</text>
</comment>
<proteinExistence type="predicted"/>
<evidence type="ECO:0008006" key="3">
    <source>
        <dbReference type="Google" id="ProtNLM"/>
    </source>
</evidence>
<keyword evidence="2" id="KW-1185">Reference proteome</keyword>